<proteinExistence type="predicted"/>
<protein>
    <recommendedName>
        <fullName evidence="4">Serpentine receptor class gamma</fullName>
    </recommendedName>
</protein>
<accession>A0A2A2KV17</accession>
<comment type="caution">
    <text evidence="2">The sequence shown here is derived from an EMBL/GenBank/DDBJ whole genome shotgun (WGS) entry which is preliminary data.</text>
</comment>
<dbReference type="PANTHER" id="PTHR23021">
    <property type="entry name" value="SERPENTINE RECEPTOR, CLASS T"/>
    <property type="match status" value="1"/>
</dbReference>
<feature type="transmembrane region" description="Helical" evidence="1">
    <location>
        <begin position="36"/>
        <end position="57"/>
    </location>
</feature>
<keyword evidence="3" id="KW-1185">Reference proteome</keyword>
<dbReference type="InterPro" id="IPR019425">
    <property type="entry name" value="7TM_GPCR_serpentine_rcpt_Srt"/>
</dbReference>
<dbReference type="OrthoDB" id="5843372at2759"/>
<dbReference type="Pfam" id="PF10321">
    <property type="entry name" value="7TM_GPCR_Srt"/>
    <property type="match status" value="1"/>
</dbReference>
<gene>
    <name evidence="2" type="ORF">WR25_26579</name>
</gene>
<reference evidence="2 3" key="1">
    <citation type="journal article" date="2017" name="Curr. Biol.">
        <title>Genome architecture and evolution of a unichromosomal asexual nematode.</title>
        <authorList>
            <person name="Fradin H."/>
            <person name="Zegar C."/>
            <person name="Gutwein M."/>
            <person name="Lucas J."/>
            <person name="Kovtun M."/>
            <person name="Corcoran D."/>
            <person name="Baugh L.R."/>
            <person name="Kiontke K."/>
            <person name="Gunsalus K."/>
            <person name="Fitch D.H."/>
            <person name="Piano F."/>
        </authorList>
    </citation>
    <scope>NUCLEOTIDE SEQUENCE [LARGE SCALE GENOMIC DNA]</scope>
    <source>
        <strain evidence="2">PF1309</strain>
    </source>
</reference>
<feature type="transmembrane region" description="Helical" evidence="1">
    <location>
        <begin position="86"/>
        <end position="107"/>
    </location>
</feature>
<name>A0A2A2KV17_9BILA</name>
<dbReference type="SUPFAM" id="SSF81321">
    <property type="entry name" value="Family A G protein-coupled receptor-like"/>
    <property type="match status" value="1"/>
</dbReference>
<keyword evidence="1" id="KW-0812">Transmembrane</keyword>
<keyword evidence="1" id="KW-0472">Membrane</keyword>
<dbReference type="EMBL" id="LIAE01007663">
    <property type="protein sequence ID" value="PAV77719.1"/>
    <property type="molecule type" value="Genomic_DNA"/>
</dbReference>
<evidence type="ECO:0000313" key="3">
    <source>
        <dbReference type="Proteomes" id="UP000218231"/>
    </source>
</evidence>
<evidence type="ECO:0000313" key="2">
    <source>
        <dbReference type="EMBL" id="PAV77719.1"/>
    </source>
</evidence>
<feature type="transmembrane region" description="Helical" evidence="1">
    <location>
        <begin position="127"/>
        <end position="145"/>
    </location>
</feature>
<dbReference type="AlphaFoldDB" id="A0A2A2KV17"/>
<evidence type="ECO:0000256" key="1">
    <source>
        <dbReference type="SAM" id="Phobius"/>
    </source>
</evidence>
<feature type="transmembrane region" description="Helical" evidence="1">
    <location>
        <begin position="151"/>
        <end position="173"/>
    </location>
</feature>
<dbReference type="Proteomes" id="UP000218231">
    <property type="component" value="Unassembled WGS sequence"/>
</dbReference>
<organism evidence="2 3">
    <name type="scientific">Diploscapter pachys</name>
    <dbReference type="NCBI Taxonomy" id="2018661"/>
    <lineage>
        <taxon>Eukaryota</taxon>
        <taxon>Metazoa</taxon>
        <taxon>Ecdysozoa</taxon>
        <taxon>Nematoda</taxon>
        <taxon>Chromadorea</taxon>
        <taxon>Rhabditida</taxon>
        <taxon>Rhabditina</taxon>
        <taxon>Rhabditomorpha</taxon>
        <taxon>Rhabditoidea</taxon>
        <taxon>Rhabditidae</taxon>
        <taxon>Diploscapter</taxon>
    </lineage>
</organism>
<sequence>MTCLILVINRILDILHPSLGEMYFKGEIISRYRTNIILIVPILYGSYFFFFTPAVAFSSKYQAWFLDPFIFNNNDPMAYANVPLTINNLSIVFLTCFLYGFLCIALYLKSRRASSAAGFRSHKSSTLMCMINLMASVIYTIMQFIPVPEWLIIVAELSWEAGHGAPAIVYISLNRTIRTGVLRLLGLKKKSIIPSIITSSSNAMTNSKVTNLSNAREATDDLQY</sequence>
<evidence type="ECO:0008006" key="4">
    <source>
        <dbReference type="Google" id="ProtNLM"/>
    </source>
</evidence>
<dbReference type="PANTHER" id="PTHR23021:SF11">
    <property type="entry name" value="SERPENTINE RECEPTOR, CLASS T"/>
    <property type="match status" value="1"/>
</dbReference>
<keyword evidence="1" id="KW-1133">Transmembrane helix</keyword>
<dbReference type="STRING" id="2018661.A0A2A2KV17"/>